<proteinExistence type="predicted"/>
<feature type="domain" description="Soluble ligand binding" evidence="4">
    <location>
        <begin position="154"/>
        <end position="203"/>
    </location>
</feature>
<dbReference type="Pfam" id="PF10531">
    <property type="entry name" value="SLBB"/>
    <property type="match status" value="1"/>
</dbReference>
<organism evidence="5 6">
    <name type="scientific">Bilophila wadsworthia (strain 3_1_6)</name>
    <dbReference type="NCBI Taxonomy" id="563192"/>
    <lineage>
        <taxon>Bacteria</taxon>
        <taxon>Pseudomonadati</taxon>
        <taxon>Thermodesulfobacteriota</taxon>
        <taxon>Desulfovibrionia</taxon>
        <taxon>Desulfovibrionales</taxon>
        <taxon>Desulfovibrionaceae</taxon>
        <taxon>Bilophila</taxon>
    </lineage>
</organism>
<dbReference type="eggNOG" id="COG1596">
    <property type="taxonomic scope" value="Bacteria"/>
</dbReference>
<dbReference type="Proteomes" id="UP000006034">
    <property type="component" value="Unassembled WGS sequence"/>
</dbReference>
<dbReference type="Gene3D" id="3.10.560.10">
    <property type="entry name" value="Outer membrane lipoprotein wza domain like"/>
    <property type="match status" value="3"/>
</dbReference>
<sequence length="543" mass="58542">MFSRSNLLFFLYCLLAMTFALPASAADAASASATATATATASAPAAPAAPATDPAPFGTNLFQGHFSQSSTSKVIQSGDRLIMRLWGGRTMDDILTVDPEGMITIPDVGRVPVAGLPIDAKEPLEQAIKSKLNAAGVVDVEMYIRPMDTQPVSIFVTGFVPRPGNYTGTPSDTILAFLDKAGGIDSKRGSYRNIRVLRQGQEVGSFDLYPFALKGAMPHIRFQDGDTVVVGEKGPSVITSGEVRNTARFEFKPGELTGAKLIELADPQPRATHVSLSGSRGGAPYNLYLPMNDFKALRLENGDQIRFLADRPGDTIMVEAQGAIRGASRFPVRRNTRLHEVMSYIAVEPGRANLEGLYIKRKSVAVRQKKAIEDALRRLEQNAYTATSASSDEAQIRSKEAEMLSNFISRAKEVQPEGVVVVGTKGNIADLALEDGDVIVIPEKTDVVLISGEVMMPQAIVWNKDKDMDDYIKGAGGFSNRADESNLIVVHPSGEVVPRAKEVLPGDQVLVLPRVESKNLQAVKDISQVLYQVAVACKVILDL</sequence>
<gene>
    <name evidence="5" type="ORF">HMPREF0179_03042</name>
</gene>
<dbReference type="InterPro" id="IPR019554">
    <property type="entry name" value="Soluble_ligand-bd"/>
</dbReference>
<reference evidence="5 6" key="1">
    <citation type="submission" date="2010-10" db="EMBL/GenBank/DDBJ databases">
        <authorList>
            <consortium name="The Broad Institute Genome Sequencing Platform"/>
            <person name="Ward D."/>
            <person name="Earl A."/>
            <person name="Feldgarden M."/>
            <person name="Young S.K."/>
            <person name="Gargeya S."/>
            <person name="Zeng Q."/>
            <person name="Alvarado L."/>
            <person name="Berlin A."/>
            <person name="Bochicchio J."/>
            <person name="Chapman S.B."/>
            <person name="Chen Z."/>
            <person name="Freedman E."/>
            <person name="Gellesch M."/>
            <person name="Goldberg J."/>
            <person name="Griggs A."/>
            <person name="Gujja S."/>
            <person name="Heilman E."/>
            <person name="Heiman D."/>
            <person name="Howarth C."/>
            <person name="Mehta T."/>
            <person name="Neiman D."/>
            <person name="Pearson M."/>
            <person name="Roberts A."/>
            <person name="Saif S."/>
            <person name="Shea T."/>
            <person name="Shenoy N."/>
            <person name="Sisk P."/>
            <person name="Stolte C."/>
            <person name="Sykes S."/>
            <person name="White J."/>
            <person name="Yandava C."/>
            <person name="Allen-Vercoe E."/>
            <person name="Sibley C."/>
            <person name="Ambrose C.E."/>
            <person name="Strauss J."/>
            <person name="Daigneault M."/>
            <person name="Haas B."/>
            <person name="Nusbaum C."/>
            <person name="Birren B."/>
        </authorList>
    </citation>
    <scope>NUCLEOTIDE SEQUENCE [LARGE SCALE GENOMIC DNA]</scope>
    <source>
        <strain evidence="5 6">3_1_6</strain>
    </source>
</reference>
<protein>
    <submittedName>
        <fullName evidence="5">Uncharacterized protein</fullName>
    </submittedName>
</protein>
<dbReference type="Pfam" id="PF02563">
    <property type="entry name" value="Poly_export"/>
    <property type="match status" value="1"/>
</dbReference>
<keyword evidence="6" id="KW-1185">Reference proteome</keyword>
<evidence type="ECO:0000256" key="2">
    <source>
        <dbReference type="SAM" id="SignalP"/>
    </source>
</evidence>
<dbReference type="GeneID" id="78084568"/>
<dbReference type="Gene3D" id="3.30.1950.10">
    <property type="entry name" value="wza like domain"/>
    <property type="match status" value="1"/>
</dbReference>
<dbReference type="PANTHER" id="PTHR33619:SF3">
    <property type="entry name" value="POLYSACCHARIDE EXPORT PROTEIN GFCE-RELATED"/>
    <property type="match status" value="1"/>
</dbReference>
<evidence type="ECO:0000313" key="6">
    <source>
        <dbReference type="Proteomes" id="UP000006034"/>
    </source>
</evidence>
<evidence type="ECO:0000256" key="1">
    <source>
        <dbReference type="ARBA" id="ARBA00022729"/>
    </source>
</evidence>
<dbReference type="STRING" id="563192.HMPREF0179_03042"/>
<name>E5YA24_BILW3</name>
<dbReference type="OrthoDB" id="9815244at2"/>
<dbReference type="AlphaFoldDB" id="E5YA24"/>
<dbReference type="GO" id="GO:0015159">
    <property type="term" value="F:polysaccharide transmembrane transporter activity"/>
    <property type="evidence" value="ECO:0007669"/>
    <property type="project" value="InterPro"/>
</dbReference>
<evidence type="ECO:0000313" key="5">
    <source>
        <dbReference type="EMBL" id="EFV43138.2"/>
    </source>
</evidence>
<evidence type="ECO:0000259" key="4">
    <source>
        <dbReference type="Pfam" id="PF10531"/>
    </source>
</evidence>
<feature type="signal peptide" evidence="2">
    <location>
        <begin position="1"/>
        <end position="25"/>
    </location>
</feature>
<accession>E5YA24</accession>
<dbReference type="HOGENOM" id="CLU_036993_0_0_7"/>
<dbReference type="PANTHER" id="PTHR33619">
    <property type="entry name" value="POLYSACCHARIDE EXPORT PROTEIN GFCE-RELATED"/>
    <property type="match status" value="1"/>
</dbReference>
<reference evidence="5 6" key="2">
    <citation type="submission" date="2013-04" db="EMBL/GenBank/DDBJ databases">
        <title>The Genome Sequence of Bilophila wadsworthia 3_1_6.</title>
        <authorList>
            <consortium name="The Broad Institute Genomics Platform"/>
            <person name="Earl A."/>
            <person name="Ward D."/>
            <person name="Feldgarden M."/>
            <person name="Gevers D."/>
            <person name="Sibley C."/>
            <person name="Strauss J."/>
            <person name="Allen-Vercoe E."/>
            <person name="Walker B."/>
            <person name="Young S."/>
            <person name="Zeng Q."/>
            <person name="Gargeya S."/>
            <person name="Fitzgerald M."/>
            <person name="Haas B."/>
            <person name="Abouelleil A."/>
            <person name="Allen A.W."/>
            <person name="Alvarado L."/>
            <person name="Arachchi H.M."/>
            <person name="Berlin A.M."/>
            <person name="Chapman S.B."/>
            <person name="Gainer-Dewar J."/>
            <person name="Goldberg J."/>
            <person name="Griggs A."/>
            <person name="Gujja S."/>
            <person name="Hansen M."/>
            <person name="Howarth C."/>
            <person name="Imamovic A."/>
            <person name="Ireland A."/>
            <person name="Larimer J."/>
            <person name="McCowan C."/>
            <person name="Murphy C."/>
            <person name="Pearson M."/>
            <person name="Poon T.W."/>
            <person name="Priest M."/>
            <person name="Roberts A."/>
            <person name="Saif S."/>
            <person name="Shea T."/>
            <person name="Sisk P."/>
            <person name="Sykes S."/>
            <person name="Wortman J."/>
            <person name="Nusbaum C."/>
            <person name="Birren B."/>
        </authorList>
    </citation>
    <scope>NUCLEOTIDE SEQUENCE [LARGE SCALE GENOMIC DNA]</scope>
    <source>
        <strain evidence="5 6">3_1_6</strain>
    </source>
</reference>
<dbReference type="RefSeq" id="WP_016360479.1">
    <property type="nucleotide sequence ID" value="NZ_KE150238.1"/>
</dbReference>
<comment type="caution">
    <text evidence="5">The sequence shown here is derived from an EMBL/GenBank/DDBJ whole genome shotgun (WGS) entry which is preliminary data.</text>
</comment>
<keyword evidence="1 2" id="KW-0732">Signal</keyword>
<evidence type="ECO:0000259" key="3">
    <source>
        <dbReference type="Pfam" id="PF02563"/>
    </source>
</evidence>
<dbReference type="InterPro" id="IPR003715">
    <property type="entry name" value="Poly_export_N"/>
</dbReference>
<feature type="chain" id="PRO_5003203330" evidence="2">
    <location>
        <begin position="26"/>
        <end position="543"/>
    </location>
</feature>
<dbReference type="EMBL" id="ADCP02000001">
    <property type="protein sequence ID" value="EFV43138.2"/>
    <property type="molecule type" value="Genomic_DNA"/>
</dbReference>
<feature type="domain" description="Polysaccharide export protein N-terminal" evidence="3">
    <location>
        <begin position="69"/>
        <end position="143"/>
    </location>
</feature>
<dbReference type="InterPro" id="IPR049712">
    <property type="entry name" value="Poly_export"/>
</dbReference>